<dbReference type="EMBL" id="CM009296">
    <property type="protein sequence ID" value="RQO92359.1"/>
    <property type="molecule type" value="Genomic_DNA"/>
</dbReference>
<evidence type="ECO:0000313" key="2">
    <source>
        <dbReference type="Proteomes" id="UP000006729"/>
    </source>
</evidence>
<evidence type="ECO:0000313" key="1">
    <source>
        <dbReference type="EMBL" id="RQO92359.1"/>
    </source>
</evidence>
<reference evidence="1 2" key="1">
    <citation type="journal article" date="2006" name="Science">
        <title>The genome of black cottonwood, Populus trichocarpa (Torr. &amp; Gray).</title>
        <authorList>
            <person name="Tuskan G.A."/>
            <person name="Difazio S."/>
            <person name="Jansson S."/>
            <person name="Bohlmann J."/>
            <person name="Grigoriev I."/>
            <person name="Hellsten U."/>
            <person name="Putnam N."/>
            <person name="Ralph S."/>
            <person name="Rombauts S."/>
            <person name="Salamov A."/>
            <person name="Schein J."/>
            <person name="Sterck L."/>
            <person name="Aerts A."/>
            <person name="Bhalerao R.R."/>
            <person name="Bhalerao R.P."/>
            <person name="Blaudez D."/>
            <person name="Boerjan W."/>
            <person name="Brun A."/>
            <person name="Brunner A."/>
            <person name="Busov V."/>
            <person name="Campbell M."/>
            <person name="Carlson J."/>
            <person name="Chalot M."/>
            <person name="Chapman J."/>
            <person name="Chen G.L."/>
            <person name="Cooper D."/>
            <person name="Coutinho P.M."/>
            <person name="Couturier J."/>
            <person name="Covert S."/>
            <person name="Cronk Q."/>
            <person name="Cunningham R."/>
            <person name="Davis J."/>
            <person name="Degroeve S."/>
            <person name="Dejardin A."/>
            <person name="Depamphilis C."/>
            <person name="Detter J."/>
            <person name="Dirks B."/>
            <person name="Dubchak I."/>
            <person name="Duplessis S."/>
            <person name="Ehlting J."/>
            <person name="Ellis B."/>
            <person name="Gendler K."/>
            <person name="Goodstein D."/>
            <person name="Gribskov M."/>
            <person name="Grimwood J."/>
            <person name="Groover A."/>
            <person name="Gunter L."/>
            <person name="Hamberger B."/>
            <person name="Heinze B."/>
            <person name="Helariutta Y."/>
            <person name="Henrissat B."/>
            <person name="Holligan D."/>
            <person name="Holt R."/>
            <person name="Huang W."/>
            <person name="Islam-Faridi N."/>
            <person name="Jones S."/>
            <person name="Jones-Rhoades M."/>
            <person name="Jorgensen R."/>
            <person name="Joshi C."/>
            <person name="Kangasjarvi J."/>
            <person name="Karlsson J."/>
            <person name="Kelleher C."/>
            <person name="Kirkpatrick R."/>
            <person name="Kirst M."/>
            <person name="Kohler A."/>
            <person name="Kalluri U."/>
            <person name="Larimer F."/>
            <person name="Leebens-Mack J."/>
            <person name="Leple J.C."/>
            <person name="Locascio P."/>
            <person name="Lou Y."/>
            <person name="Lucas S."/>
            <person name="Martin F."/>
            <person name="Montanini B."/>
            <person name="Napoli C."/>
            <person name="Nelson D.R."/>
            <person name="Nelson C."/>
            <person name="Nieminen K."/>
            <person name="Nilsson O."/>
            <person name="Pereda V."/>
            <person name="Peter G."/>
            <person name="Philippe R."/>
            <person name="Pilate G."/>
            <person name="Poliakov A."/>
            <person name="Razumovskaya J."/>
            <person name="Richardson P."/>
            <person name="Rinaldi C."/>
            <person name="Ritland K."/>
            <person name="Rouze P."/>
            <person name="Ryaboy D."/>
            <person name="Schmutz J."/>
            <person name="Schrader J."/>
            <person name="Segerman B."/>
            <person name="Shin H."/>
            <person name="Siddiqui A."/>
            <person name="Sterky F."/>
            <person name="Terry A."/>
            <person name="Tsai C.J."/>
            <person name="Uberbacher E."/>
            <person name="Unneberg P."/>
            <person name="Vahala J."/>
            <person name="Wall K."/>
            <person name="Wessler S."/>
            <person name="Yang G."/>
            <person name="Yin T."/>
            <person name="Douglas C."/>
            <person name="Marra M."/>
            <person name="Sandberg G."/>
            <person name="Van de Peer Y."/>
            <person name="Rokhsar D."/>
        </authorList>
    </citation>
    <scope>NUCLEOTIDE SEQUENCE [LARGE SCALE GENOMIC DNA]</scope>
    <source>
        <strain evidence="2">cv. Nisqually</strain>
    </source>
</reference>
<name>A0A3N7F6R4_POPTR</name>
<dbReference type="Proteomes" id="UP000006729">
    <property type="component" value="Chromosome 7"/>
</dbReference>
<dbReference type="InParanoid" id="A0A3N7F6R4"/>
<sequence>MKSIGSKGFVNIIDVTNQLSCLAEKATRQTRACRVSMETNHLSKEGKNLQRNKRSEFCKSLFIYTRLLVKHNIPLPSARLVEDNGCMLIQPSLANREYAAMSHDGTRMEGLNHPR</sequence>
<gene>
    <name evidence="1" type="ORF">POPTR_007G005950</name>
</gene>
<proteinExistence type="predicted"/>
<protein>
    <submittedName>
        <fullName evidence="1">Uncharacterized protein</fullName>
    </submittedName>
</protein>
<keyword evidence="2" id="KW-1185">Reference proteome</keyword>
<dbReference type="AlphaFoldDB" id="A0A3N7F6R4"/>
<organism evidence="1 2">
    <name type="scientific">Populus trichocarpa</name>
    <name type="common">Western balsam poplar</name>
    <name type="synonym">Populus balsamifera subsp. trichocarpa</name>
    <dbReference type="NCBI Taxonomy" id="3694"/>
    <lineage>
        <taxon>Eukaryota</taxon>
        <taxon>Viridiplantae</taxon>
        <taxon>Streptophyta</taxon>
        <taxon>Embryophyta</taxon>
        <taxon>Tracheophyta</taxon>
        <taxon>Spermatophyta</taxon>
        <taxon>Magnoliopsida</taxon>
        <taxon>eudicotyledons</taxon>
        <taxon>Gunneridae</taxon>
        <taxon>Pentapetalae</taxon>
        <taxon>rosids</taxon>
        <taxon>fabids</taxon>
        <taxon>Malpighiales</taxon>
        <taxon>Salicaceae</taxon>
        <taxon>Saliceae</taxon>
        <taxon>Populus</taxon>
    </lineage>
</organism>
<accession>A0A3N7F6R4</accession>